<dbReference type="PROSITE" id="PS50071">
    <property type="entry name" value="HOMEOBOX_2"/>
    <property type="match status" value="1"/>
</dbReference>
<dbReference type="CDD" id="cd00086">
    <property type="entry name" value="homeodomain"/>
    <property type="match status" value="1"/>
</dbReference>
<keyword evidence="4 5" id="KW-0539">Nucleus</keyword>
<feature type="compositionally biased region" description="Polar residues" evidence="7">
    <location>
        <begin position="1"/>
        <end position="11"/>
    </location>
</feature>
<reference evidence="9" key="2">
    <citation type="submission" date="2020-05" db="EMBL/GenBank/DDBJ databases">
        <authorList>
            <person name="Kim H.-S."/>
            <person name="Proctor R.H."/>
            <person name="Brown D.W."/>
        </authorList>
    </citation>
    <scope>NUCLEOTIDE SEQUENCE</scope>
    <source>
        <strain evidence="9">NRRL 22465</strain>
    </source>
</reference>
<gene>
    <name evidence="9" type="ORF">FZEAL_4691</name>
</gene>
<dbReference type="GO" id="GO:0005634">
    <property type="term" value="C:nucleus"/>
    <property type="evidence" value="ECO:0007669"/>
    <property type="project" value="UniProtKB-SubCell"/>
</dbReference>
<dbReference type="AlphaFoldDB" id="A0A8H4ULA1"/>
<reference evidence="9" key="1">
    <citation type="journal article" date="2020" name="BMC Genomics">
        <title>Correction to: Identification and distribution of gene clusters required for synthesis of sphingolipid metabolism inhibitors in diverse species of the filamentous fungus Fusarium.</title>
        <authorList>
            <person name="Kim H.S."/>
            <person name="Lohmar J.M."/>
            <person name="Busman M."/>
            <person name="Brown D.W."/>
            <person name="Naumann T.A."/>
            <person name="Divon H.H."/>
            <person name="Lysoe E."/>
            <person name="Uhlig S."/>
            <person name="Proctor R.H."/>
        </authorList>
    </citation>
    <scope>NUCLEOTIDE SEQUENCE</scope>
    <source>
        <strain evidence="9">NRRL 22465</strain>
    </source>
</reference>
<dbReference type="GO" id="GO:0000981">
    <property type="term" value="F:DNA-binding transcription factor activity, RNA polymerase II-specific"/>
    <property type="evidence" value="ECO:0007669"/>
    <property type="project" value="InterPro"/>
</dbReference>
<evidence type="ECO:0000256" key="1">
    <source>
        <dbReference type="ARBA" id="ARBA00004123"/>
    </source>
</evidence>
<evidence type="ECO:0000256" key="4">
    <source>
        <dbReference type="ARBA" id="ARBA00023242"/>
    </source>
</evidence>
<feature type="compositionally biased region" description="Basic and acidic residues" evidence="7">
    <location>
        <begin position="439"/>
        <end position="455"/>
    </location>
</feature>
<accession>A0A8H4ULA1</accession>
<evidence type="ECO:0000256" key="3">
    <source>
        <dbReference type="ARBA" id="ARBA00023155"/>
    </source>
</evidence>
<feature type="region of interest" description="Disordered" evidence="7">
    <location>
        <begin position="1"/>
        <end position="67"/>
    </location>
</feature>
<keyword evidence="10" id="KW-1185">Reference proteome</keyword>
<keyword evidence="2 5" id="KW-0238">DNA-binding</keyword>
<feature type="region of interest" description="Disordered" evidence="7">
    <location>
        <begin position="140"/>
        <end position="213"/>
    </location>
</feature>
<feature type="compositionally biased region" description="Low complexity" evidence="7">
    <location>
        <begin position="336"/>
        <end position="347"/>
    </location>
</feature>
<dbReference type="InterPro" id="IPR009057">
    <property type="entry name" value="Homeodomain-like_sf"/>
</dbReference>
<dbReference type="PANTHER" id="PTHR24323:SF7">
    <property type="entry name" value="HOMEOBOX DOMAIN-CONTAINING PROTEIN"/>
    <property type="match status" value="1"/>
</dbReference>
<dbReference type="EMBL" id="JABEYC010000323">
    <property type="protein sequence ID" value="KAF4979016.1"/>
    <property type="molecule type" value="Genomic_DNA"/>
</dbReference>
<feature type="domain" description="Homeobox" evidence="8">
    <location>
        <begin position="54"/>
        <end position="114"/>
    </location>
</feature>
<feature type="DNA-binding region" description="Homeobox" evidence="5">
    <location>
        <begin position="56"/>
        <end position="115"/>
    </location>
</feature>
<dbReference type="PROSITE" id="PS00027">
    <property type="entry name" value="HOMEOBOX_1"/>
    <property type="match status" value="1"/>
</dbReference>
<evidence type="ECO:0000313" key="10">
    <source>
        <dbReference type="Proteomes" id="UP000635477"/>
    </source>
</evidence>
<dbReference type="SUPFAM" id="SSF46689">
    <property type="entry name" value="Homeodomain-like"/>
    <property type="match status" value="1"/>
</dbReference>
<feature type="region of interest" description="Disordered" evidence="7">
    <location>
        <begin position="402"/>
        <end position="501"/>
    </location>
</feature>
<feature type="region of interest" description="Disordered" evidence="7">
    <location>
        <begin position="251"/>
        <end position="347"/>
    </location>
</feature>
<organism evidence="9 10">
    <name type="scientific">Fusarium zealandicum</name>
    <dbReference type="NCBI Taxonomy" id="1053134"/>
    <lineage>
        <taxon>Eukaryota</taxon>
        <taxon>Fungi</taxon>
        <taxon>Dikarya</taxon>
        <taxon>Ascomycota</taxon>
        <taxon>Pezizomycotina</taxon>
        <taxon>Sordariomycetes</taxon>
        <taxon>Hypocreomycetidae</taxon>
        <taxon>Hypocreales</taxon>
        <taxon>Nectriaceae</taxon>
        <taxon>Fusarium</taxon>
        <taxon>Fusarium staphyleae species complex</taxon>
    </lineage>
</organism>
<dbReference type="InterPro" id="IPR051775">
    <property type="entry name" value="Homeobox_domain"/>
</dbReference>
<feature type="compositionally biased region" description="Low complexity" evidence="7">
    <location>
        <begin position="270"/>
        <end position="293"/>
    </location>
</feature>
<dbReference type="InterPro" id="IPR017970">
    <property type="entry name" value="Homeobox_CS"/>
</dbReference>
<feature type="region of interest" description="Disordered" evidence="7">
    <location>
        <begin position="539"/>
        <end position="568"/>
    </location>
</feature>
<dbReference type="GO" id="GO:0000976">
    <property type="term" value="F:transcription cis-regulatory region binding"/>
    <property type="evidence" value="ECO:0007669"/>
    <property type="project" value="TreeGrafter"/>
</dbReference>
<dbReference type="Pfam" id="PF00046">
    <property type="entry name" value="Homeodomain"/>
    <property type="match status" value="1"/>
</dbReference>
<name>A0A8H4ULA1_9HYPO</name>
<dbReference type="Gene3D" id="1.10.10.60">
    <property type="entry name" value="Homeodomain-like"/>
    <property type="match status" value="1"/>
</dbReference>
<evidence type="ECO:0000259" key="8">
    <source>
        <dbReference type="PROSITE" id="PS50071"/>
    </source>
</evidence>
<sequence>MATTNNHSSFDAVTPSKHAVSASNHHEPVVTPQSLPPLADAAATAPQSVPDSEKHPKGKRKRTAAKDKMVLEEAYSNNPKPDKQARLEIVGRVSLNEKEVQIWFQNRRQNDRRKSRPLSAQELATLRGYGAVHVIPDTITNITTPSKPENTFLASDPASSRVTDPISASPRPLDQTPSMPRSHSDLIHSTPISASQESGFRLHPDVTPNRIDPALSHESQDIAQSMSSSMPLPTGYLANRWNNVGSSFSTPPSFGRGGDDSFRFDPFPPSSCTSESSQSLSQSQSKVRLSLSLEGKAELVSNQGSPTRDLPPRPSSTTPSLPQVRQRSLQRSHSAIPSITLPPITTLTNNLPPNLLRGRSRDVHAWESCADAENRDELTAQAEHESNGSAIAAISLLRSSSGVLQPSTAKRNAPMTKTHRPHQAKKTKLNRSGSSTARPDADLEGADKPEKEFGKVKVSMLVSPSGDSDKENWSPDEDDNTSDAHHRQPLPPAPPKFQNPRRVTRVLQEQKSSNLLANRANTAPTRPRSLIKEGMEIFEDKLKLPPPPREDDVDRFMRGSVSPSKRPDMDCVAGLLSLSQGAWR</sequence>
<proteinExistence type="predicted"/>
<dbReference type="InterPro" id="IPR001356">
    <property type="entry name" value="HD"/>
</dbReference>
<keyword evidence="3 5" id="KW-0371">Homeobox</keyword>
<evidence type="ECO:0000313" key="9">
    <source>
        <dbReference type="EMBL" id="KAF4979016.1"/>
    </source>
</evidence>
<comment type="caution">
    <text evidence="9">The sequence shown here is derived from an EMBL/GenBank/DDBJ whole genome shotgun (WGS) entry which is preliminary data.</text>
</comment>
<evidence type="ECO:0000256" key="6">
    <source>
        <dbReference type="RuleBase" id="RU000682"/>
    </source>
</evidence>
<dbReference type="Proteomes" id="UP000635477">
    <property type="component" value="Unassembled WGS sequence"/>
</dbReference>
<feature type="compositionally biased region" description="Basic residues" evidence="7">
    <location>
        <begin position="417"/>
        <end position="429"/>
    </location>
</feature>
<feature type="compositionally biased region" description="Polar residues" evidence="7">
    <location>
        <begin position="140"/>
        <end position="162"/>
    </location>
</feature>
<dbReference type="PANTHER" id="PTHR24323">
    <property type="entry name" value="CEH-10 HOMEODOMAIN-CONTAINING HOMOLOG"/>
    <property type="match status" value="1"/>
</dbReference>
<feature type="compositionally biased region" description="Low complexity" evidence="7">
    <location>
        <begin position="36"/>
        <end position="46"/>
    </location>
</feature>
<evidence type="ECO:0000256" key="5">
    <source>
        <dbReference type="PROSITE-ProRule" id="PRU00108"/>
    </source>
</evidence>
<comment type="subcellular location">
    <subcellularLocation>
        <location evidence="1 5 6">Nucleus</location>
    </subcellularLocation>
</comment>
<dbReference type="SMART" id="SM00389">
    <property type="entry name" value="HOX"/>
    <property type="match status" value="1"/>
</dbReference>
<evidence type="ECO:0000256" key="2">
    <source>
        <dbReference type="ARBA" id="ARBA00023125"/>
    </source>
</evidence>
<dbReference type="OrthoDB" id="6159439at2759"/>
<feature type="compositionally biased region" description="Basic and acidic residues" evidence="7">
    <location>
        <begin position="539"/>
        <end position="557"/>
    </location>
</feature>
<protein>
    <recommendedName>
        <fullName evidence="8">Homeobox domain-containing protein</fullName>
    </recommendedName>
</protein>
<feature type="compositionally biased region" description="Polar residues" evidence="7">
    <location>
        <begin position="323"/>
        <end position="335"/>
    </location>
</feature>
<evidence type="ECO:0000256" key="7">
    <source>
        <dbReference type="SAM" id="MobiDB-lite"/>
    </source>
</evidence>